<reference evidence="3" key="1">
    <citation type="submission" date="2016-06" db="UniProtKB">
        <authorList>
            <consortium name="WormBaseParasite"/>
        </authorList>
    </citation>
    <scope>IDENTIFICATION</scope>
</reference>
<dbReference type="EMBL" id="UYRW01008429">
    <property type="protein sequence ID" value="VDM96652.1"/>
    <property type="molecule type" value="Genomic_DNA"/>
</dbReference>
<accession>A0A182EU04</accession>
<name>A0A182EU04_ONCOC</name>
<dbReference type="WBParaSite" id="nOo.2.0.1.t11632-RA">
    <property type="protein sequence ID" value="nOo.2.0.1.t11632-RA"/>
    <property type="gene ID" value="nOo.2.0.1.g11632"/>
</dbReference>
<evidence type="ECO:0000313" key="1">
    <source>
        <dbReference type="EMBL" id="VDM96652.1"/>
    </source>
</evidence>
<dbReference type="AlphaFoldDB" id="A0A182EU04"/>
<reference evidence="1 2" key="2">
    <citation type="submission" date="2018-08" db="EMBL/GenBank/DDBJ databases">
        <authorList>
            <person name="Laetsch R D."/>
            <person name="Stevens L."/>
            <person name="Kumar S."/>
            <person name="Blaxter L. M."/>
        </authorList>
    </citation>
    <scope>NUCLEOTIDE SEQUENCE [LARGE SCALE GENOMIC DNA]</scope>
</reference>
<dbReference type="Proteomes" id="UP000271087">
    <property type="component" value="Unassembled WGS sequence"/>
</dbReference>
<evidence type="ECO:0000313" key="3">
    <source>
        <dbReference type="WBParaSite" id="nOo.2.0.1.t11632-RA"/>
    </source>
</evidence>
<gene>
    <name evidence="1" type="ORF">NOO_LOCUS11632</name>
</gene>
<evidence type="ECO:0000313" key="2">
    <source>
        <dbReference type="Proteomes" id="UP000271087"/>
    </source>
</evidence>
<sequence length="86" mass="9849">MLLVLEFFKFCSFRQKAGNVIGKVVRNGKKVIGLRVPLPVVECRQEGERIDDFACKSIDRPDDEQPCYTGITCRNELDDCWSFAFS</sequence>
<keyword evidence="2" id="KW-1185">Reference proteome</keyword>
<protein>
    <submittedName>
        <fullName evidence="3">Thyroglobulin type-1 domain-containing protein</fullName>
    </submittedName>
</protein>
<proteinExistence type="predicted"/>
<organism evidence="3">
    <name type="scientific">Onchocerca ochengi</name>
    <name type="common">Filarial nematode worm</name>
    <dbReference type="NCBI Taxonomy" id="42157"/>
    <lineage>
        <taxon>Eukaryota</taxon>
        <taxon>Metazoa</taxon>
        <taxon>Ecdysozoa</taxon>
        <taxon>Nematoda</taxon>
        <taxon>Chromadorea</taxon>
        <taxon>Rhabditida</taxon>
        <taxon>Spirurina</taxon>
        <taxon>Spiruromorpha</taxon>
        <taxon>Filarioidea</taxon>
        <taxon>Onchocercidae</taxon>
        <taxon>Onchocerca</taxon>
    </lineage>
</organism>
<dbReference type="OrthoDB" id="10443075at2759"/>